<evidence type="ECO:0000256" key="5">
    <source>
        <dbReference type="ARBA" id="ARBA00023054"/>
    </source>
</evidence>
<evidence type="ECO:0000256" key="10">
    <source>
        <dbReference type="SAM" id="Coils"/>
    </source>
</evidence>
<comment type="similarity">
    <text evidence="9">Belongs to the TRAFAC class myosin-kinesin ATPase superfamily. Myosin family.</text>
</comment>
<dbReference type="SUPFAM" id="SSF52540">
    <property type="entry name" value="P-loop containing nucleoside triphosphate hydrolases"/>
    <property type="match status" value="2"/>
</dbReference>
<feature type="domain" description="Myosin motor" evidence="11">
    <location>
        <begin position="1"/>
        <end position="413"/>
    </location>
</feature>
<reference evidence="13" key="1">
    <citation type="journal article" date="2018" name="Nat. Plants">
        <title>Whole-genome landscape of Medicago truncatula symbiotic genes.</title>
        <authorList>
            <person name="Pecrix Y."/>
            <person name="Staton S.E."/>
            <person name="Sallet E."/>
            <person name="Lelandais-Briere C."/>
            <person name="Moreau S."/>
            <person name="Carrere S."/>
            <person name="Blein T."/>
            <person name="Jardinaud M.F."/>
            <person name="Latrasse D."/>
            <person name="Zouine M."/>
            <person name="Zahm M."/>
            <person name="Kreplak J."/>
            <person name="Mayjonade B."/>
            <person name="Satge C."/>
            <person name="Perez M."/>
            <person name="Cauet S."/>
            <person name="Marande W."/>
            <person name="Chantry-Darmon C."/>
            <person name="Lopez-Roques C."/>
            <person name="Bouchez O."/>
            <person name="Berard A."/>
            <person name="Debelle F."/>
            <person name="Munos S."/>
            <person name="Bendahmane A."/>
            <person name="Berges H."/>
            <person name="Niebel A."/>
            <person name="Buitink J."/>
            <person name="Frugier F."/>
            <person name="Benhamed M."/>
            <person name="Crespi M."/>
            <person name="Gouzy J."/>
            <person name="Gamas P."/>
        </authorList>
    </citation>
    <scope>NUCLEOTIDE SEQUENCE [LARGE SCALE GENOMIC DNA]</scope>
    <source>
        <strain evidence="13">cv. Jemalong A17</strain>
    </source>
</reference>
<sequence length="1027" mass="118589">MHLNINILHSTRIYPNSVNSKPVFTSAGYSSKLKNLYFYFCYGRCDEKSLEDSFCKRVMVTRGEAITKWLDPNSAALSRDALAKIVYSRLFDWIVDKINNSIGQDPTSKNLIGVLDIYGFESFKTNSFEQFCINLTNEKLQQHFNQHVFKMEQEEYTKEEIDWSYIEFVDNQDVLDLIEKKPGGVIALLDEACMFPRSTHETFAEKLYQTLKDNKRFSKPKLSRTDFTINHYAGDVTYQTDLFLDKNKDYVVPEHAALLCASKCSFVSGLFPPLPEETTKSTKFSSIAAQFKQQLQSLLETLNATEPHYIRCVKPNNLLKPGIFENNDVLQQLRCGGVMEAIRISCAGYPTRKSFDEFVQRFSILEPKVLKCPDEITSCKRLLDRANLKDYQIGKTKVFLRAGQMAELDACRAEVLGRSAIIIQKKGRTYICERQYKLLRFSAIELQRAVRGQIARHRYEGMRREAASLIIQKQCRMYISRTAYKTTYAKAVCIQAGMRGMTARNELRFRRRARAATVIQSDYRSYLARNYYQKLKKASISVQCSWRRTNARRELRKLRMAAKEAKALEAAKINLEKQVEELNLCLESEKRMREAETQENEKLQCALQEMERQFEETKAQLIQERDAAKNVAEQTPIIQENHVVDNELVNKLTAENEQLKELVNSLEKKTKLELPDNVTDNELINKLAEENEKLKELVSSLEKKTKLELPDNVTDNELINKLAEENEKLKELVSSLEKKTKLELPDNVTDNELVNKLTEENEKLKEQVNSLEKKTKLELPDNVTDNELVNKLTEENEKLKEQVNSLEKKTKLELPANFTENEVINKLTEEKERFEDLVNSLERKIGETEKKYEDTSRISEERMSQVIDTESRMIELKTNMQRLEEKLSDMEAENQYIRSKALSTSTSMKKSLLGGAPESVETLFKCVTKDLGFSEGKPVAAFTLFNCLLHWKVFELDKTSIFDHYIMLIGNAIEDRDNISSMAYWLSNTSALFFHLQRCLRAPARKPPTPTGFFGRMAQVLNLIIPI</sequence>
<proteinExistence type="inferred from homology"/>
<keyword evidence="6 9" id="KW-0518">Myosin</keyword>
<dbReference type="GO" id="GO:0003774">
    <property type="term" value="F:cytoskeletal motor activity"/>
    <property type="evidence" value="ECO:0007669"/>
    <property type="project" value="InterPro"/>
</dbReference>
<accession>A0A396JQ47</accession>
<dbReference type="Gene3D" id="1.20.120.720">
    <property type="entry name" value="Myosin VI head, motor domain, U50 subdomain"/>
    <property type="match status" value="1"/>
</dbReference>
<dbReference type="GO" id="GO:0005524">
    <property type="term" value="F:ATP binding"/>
    <property type="evidence" value="ECO:0007669"/>
    <property type="project" value="UniProtKB-KW"/>
</dbReference>
<evidence type="ECO:0000256" key="3">
    <source>
        <dbReference type="ARBA" id="ARBA00022840"/>
    </source>
</evidence>
<dbReference type="PROSITE" id="PS51456">
    <property type="entry name" value="MYOSIN_MOTOR"/>
    <property type="match status" value="1"/>
</dbReference>
<evidence type="ECO:0000256" key="6">
    <source>
        <dbReference type="ARBA" id="ARBA00023123"/>
    </source>
</evidence>
<dbReference type="EC" id="3.6.4.1" evidence="12"/>
<dbReference type="FunFam" id="1.20.5.190:FF:000001">
    <property type="entry name" value="unconventional myosin-Va"/>
    <property type="match status" value="2"/>
</dbReference>
<evidence type="ECO:0000313" key="13">
    <source>
        <dbReference type="Proteomes" id="UP000265566"/>
    </source>
</evidence>
<dbReference type="GO" id="GO:0030048">
    <property type="term" value="P:actin filament-based movement"/>
    <property type="evidence" value="ECO:0007669"/>
    <property type="project" value="UniProtKB-ARBA"/>
</dbReference>
<evidence type="ECO:0000313" key="12">
    <source>
        <dbReference type="EMBL" id="RHN78325.1"/>
    </source>
</evidence>
<dbReference type="GO" id="GO:0003779">
    <property type="term" value="F:actin binding"/>
    <property type="evidence" value="ECO:0007669"/>
    <property type="project" value="UniProtKB-KW"/>
</dbReference>
<dbReference type="GO" id="GO:0016787">
    <property type="term" value="F:hydrolase activity"/>
    <property type="evidence" value="ECO:0007669"/>
    <property type="project" value="UniProtKB-KW"/>
</dbReference>
<dbReference type="InterPro" id="IPR027417">
    <property type="entry name" value="P-loop_NTPase"/>
</dbReference>
<keyword evidence="3" id="KW-0067">ATP-binding</keyword>
<protein>
    <submittedName>
        <fullName evidence="12">Putative myosin ATPase</fullName>
        <ecNumber evidence="12">3.6.4.1</ecNumber>
    </submittedName>
</protein>
<evidence type="ECO:0000256" key="7">
    <source>
        <dbReference type="ARBA" id="ARBA00023175"/>
    </source>
</evidence>
<evidence type="ECO:0000256" key="4">
    <source>
        <dbReference type="ARBA" id="ARBA00022860"/>
    </source>
</evidence>
<keyword evidence="5 10" id="KW-0175">Coiled coil</keyword>
<dbReference type="Gramene" id="rna1867">
    <property type="protein sequence ID" value="RHN78325.1"/>
    <property type="gene ID" value="gene1867"/>
</dbReference>
<keyword evidence="7" id="KW-0505">Motor protein</keyword>
<dbReference type="GO" id="GO:0005516">
    <property type="term" value="F:calmodulin binding"/>
    <property type="evidence" value="ECO:0007669"/>
    <property type="project" value="UniProtKB-KW"/>
</dbReference>
<evidence type="ECO:0000259" key="11">
    <source>
        <dbReference type="PROSITE" id="PS51456"/>
    </source>
</evidence>
<dbReference type="Pfam" id="PF00612">
    <property type="entry name" value="IQ"/>
    <property type="match status" value="4"/>
</dbReference>
<comment type="caution">
    <text evidence="12">The sequence shown here is derived from an EMBL/GenBank/DDBJ whole genome shotgun (WGS) entry which is preliminary data.</text>
</comment>
<dbReference type="GO" id="GO:0016459">
    <property type="term" value="C:myosin complex"/>
    <property type="evidence" value="ECO:0007669"/>
    <property type="project" value="UniProtKB-KW"/>
</dbReference>
<comment type="caution">
    <text evidence="9">Lacks conserved residue(s) required for the propagation of feature annotation.</text>
</comment>
<evidence type="ECO:0000256" key="8">
    <source>
        <dbReference type="ARBA" id="ARBA00023203"/>
    </source>
</evidence>
<feature type="region of interest" description="Actin-binding" evidence="9">
    <location>
        <begin position="295"/>
        <end position="317"/>
    </location>
</feature>
<keyword evidence="1" id="KW-0677">Repeat</keyword>
<dbReference type="SMART" id="SM00242">
    <property type="entry name" value="MYSc"/>
    <property type="match status" value="1"/>
</dbReference>
<evidence type="ECO:0000256" key="9">
    <source>
        <dbReference type="PROSITE-ProRule" id="PRU00782"/>
    </source>
</evidence>
<evidence type="ECO:0000256" key="1">
    <source>
        <dbReference type="ARBA" id="ARBA00022737"/>
    </source>
</evidence>
<dbReference type="Gene3D" id="1.20.58.530">
    <property type="match status" value="1"/>
</dbReference>
<dbReference type="PRINTS" id="PR00193">
    <property type="entry name" value="MYOSINHEAVY"/>
</dbReference>
<dbReference type="PROSITE" id="PS50096">
    <property type="entry name" value="IQ"/>
    <property type="match status" value="5"/>
</dbReference>
<dbReference type="Proteomes" id="UP000265566">
    <property type="component" value="Chromosome 1"/>
</dbReference>
<dbReference type="PANTHER" id="PTHR13140:SF751">
    <property type="entry name" value="MYOSIN HEAVY CHAIN"/>
    <property type="match status" value="1"/>
</dbReference>
<keyword evidence="4" id="KW-0112">Calmodulin-binding</keyword>
<dbReference type="EMBL" id="PSQE01000001">
    <property type="protein sequence ID" value="RHN78325.1"/>
    <property type="molecule type" value="Genomic_DNA"/>
</dbReference>
<dbReference type="InterPro" id="IPR001609">
    <property type="entry name" value="Myosin_head_motor_dom-like"/>
</dbReference>
<keyword evidence="8 9" id="KW-0009">Actin-binding</keyword>
<dbReference type="Gene3D" id="3.30.70.1590">
    <property type="match status" value="1"/>
</dbReference>
<organism evidence="12 13">
    <name type="scientific">Medicago truncatula</name>
    <name type="common">Barrel medic</name>
    <name type="synonym">Medicago tribuloides</name>
    <dbReference type="NCBI Taxonomy" id="3880"/>
    <lineage>
        <taxon>Eukaryota</taxon>
        <taxon>Viridiplantae</taxon>
        <taxon>Streptophyta</taxon>
        <taxon>Embryophyta</taxon>
        <taxon>Tracheophyta</taxon>
        <taxon>Spermatophyta</taxon>
        <taxon>Magnoliopsida</taxon>
        <taxon>eudicotyledons</taxon>
        <taxon>Gunneridae</taxon>
        <taxon>Pentapetalae</taxon>
        <taxon>rosids</taxon>
        <taxon>fabids</taxon>
        <taxon>Fabales</taxon>
        <taxon>Fabaceae</taxon>
        <taxon>Papilionoideae</taxon>
        <taxon>50 kb inversion clade</taxon>
        <taxon>NPAAA clade</taxon>
        <taxon>Hologalegina</taxon>
        <taxon>IRL clade</taxon>
        <taxon>Trifolieae</taxon>
        <taxon>Medicago</taxon>
    </lineage>
</organism>
<dbReference type="Gene3D" id="3.40.850.10">
    <property type="entry name" value="Kinesin motor domain"/>
    <property type="match status" value="1"/>
</dbReference>
<keyword evidence="2" id="KW-0547">Nucleotide-binding</keyword>
<gene>
    <name evidence="12" type="ORF">MtrunA17_Chr1g0164271</name>
</gene>
<dbReference type="Pfam" id="PF00063">
    <property type="entry name" value="Myosin_head"/>
    <property type="match status" value="1"/>
</dbReference>
<dbReference type="PANTHER" id="PTHR13140">
    <property type="entry name" value="MYOSIN"/>
    <property type="match status" value="1"/>
</dbReference>
<dbReference type="FunFam" id="1.20.58.530:FF:000002">
    <property type="entry name" value="Class V myosin"/>
    <property type="match status" value="1"/>
</dbReference>
<evidence type="ECO:0000256" key="2">
    <source>
        <dbReference type="ARBA" id="ARBA00022741"/>
    </source>
</evidence>
<name>A0A396JQ47_MEDTR</name>
<dbReference type="InterPro" id="IPR036961">
    <property type="entry name" value="Kinesin_motor_dom_sf"/>
</dbReference>
<keyword evidence="12" id="KW-0378">Hydrolase</keyword>
<dbReference type="AlphaFoldDB" id="A0A396JQ47"/>
<feature type="coiled-coil region" evidence="10">
    <location>
        <begin position="548"/>
        <end position="900"/>
    </location>
</feature>
<dbReference type="SMART" id="SM00015">
    <property type="entry name" value="IQ"/>
    <property type="match status" value="6"/>
</dbReference>
<dbReference type="InterPro" id="IPR000048">
    <property type="entry name" value="IQ_motif_EF-hand-BS"/>
</dbReference>
<dbReference type="Gene3D" id="1.20.5.190">
    <property type="match status" value="3"/>
</dbReference>